<proteinExistence type="predicted"/>
<evidence type="ECO:0000313" key="3">
    <source>
        <dbReference type="EMBL" id="SEP05729.1"/>
    </source>
</evidence>
<sequence length="253" mass="27019">MSTLGDESDPDAFARSRARVYGLFAAVFDGDVETLREAIDDDAFARLAETLPGEVDLGPLDGTFDHEALAFAYDNLFVVPGEHYVPPFASAHATTPSKSFESPSAYHDAGTAGELLGDSAARLSQLYARTGFEPGRGDGVPDHLAAIFEFQQALCTHEAALDDDTAALDGLLSLQRSVFGELAWLDAFDTAVQKRDSAVGVFATLSRLARIFVAWDARESPAAVSDSETPASPDHTAEPSDEHDHPTKTTNDS</sequence>
<dbReference type="InterPro" id="IPR036411">
    <property type="entry name" value="TorD-like_sf"/>
</dbReference>
<gene>
    <name evidence="3" type="ORF">SAMN04487948_11257</name>
</gene>
<dbReference type="Proteomes" id="UP000199126">
    <property type="component" value="Unassembled WGS sequence"/>
</dbReference>
<dbReference type="InterPro" id="IPR020945">
    <property type="entry name" value="DMSO/NO3_reduct_chaperone"/>
</dbReference>
<dbReference type="PANTHER" id="PTHR34227:SF1">
    <property type="entry name" value="DIMETHYL SULFOXIDE REDUCTASE CHAPERONE-RELATED"/>
    <property type="match status" value="1"/>
</dbReference>
<feature type="region of interest" description="Disordered" evidence="2">
    <location>
        <begin position="221"/>
        <end position="253"/>
    </location>
</feature>
<feature type="compositionally biased region" description="Basic and acidic residues" evidence="2">
    <location>
        <begin position="235"/>
        <end position="247"/>
    </location>
</feature>
<dbReference type="EMBL" id="FODV01000012">
    <property type="protein sequence ID" value="SEP05729.1"/>
    <property type="molecule type" value="Genomic_DNA"/>
</dbReference>
<evidence type="ECO:0000256" key="2">
    <source>
        <dbReference type="SAM" id="MobiDB-lite"/>
    </source>
</evidence>
<evidence type="ECO:0000313" key="4">
    <source>
        <dbReference type="Proteomes" id="UP000199126"/>
    </source>
</evidence>
<evidence type="ECO:0000256" key="1">
    <source>
        <dbReference type="ARBA" id="ARBA00023186"/>
    </source>
</evidence>
<dbReference type="OrthoDB" id="205472at2157"/>
<dbReference type="AlphaFoldDB" id="A0A1H8URC4"/>
<dbReference type="SUPFAM" id="SSF89155">
    <property type="entry name" value="TorD-like"/>
    <property type="match status" value="1"/>
</dbReference>
<dbReference type="PANTHER" id="PTHR34227">
    <property type="entry name" value="CHAPERONE PROTEIN YCDY"/>
    <property type="match status" value="1"/>
</dbReference>
<protein>
    <submittedName>
        <fullName evidence="3">Chaperone TorD involved in molybdoenzyme TorA maturation</fullName>
    </submittedName>
</protein>
<organism evidence="3 4">
    <name type="scientific">Halogranum amylolyticum</name>
    <dbReference type="NCBI Taxonomy" id="660520"/>
    <lineage>
        <taxon>Archaea</taxon>
        <taxon>Methanobacteriati</taxon>
        <taxon>Methanobacteriota</taxon>
        <taxon>Stenosarchaea group</taxon>
        <taxon>Halobacteria</taxon>
        <taxon>Halobacteriales</taxon>
        <taxon>Haloferacaceae</taxon>
    </lineage>
</organism>
<accession>A0A1H8URC4</accession>
<dbReference type="InterPro" id="IPR050289">
    <property type="entry name" value="TorD/DmsD_chaperones"/>
</dbReference>
<keyword evidence="1" id="KW-0143">Chaperone</keyword>
<reference evidence="4" key="1">
    <citation type="submission" date="2016-10" db="EMBL/GenBank/DDBJ databases">
        <authorList>
            <person name="Varghese N."/>
            <person name="Submissions S."/>
        </authorList>
    </citation>
    <scope>NUCLEOTIDE SEQUENCE [LARGE SCALE GENOMIC DNA]</scope>
    <source>
        <strain evidence="4">CGMCC 1.10121</strain>
    </source>
</reference>
<dbReference type="Pfam" id="PF02613">
    <property type="entry name" value="Nitrate_red_del"/>
    <property type="match status" value="1"/>
</dbReference>
<keyword evidence="4" id="KW-1185">Reference proteome</keyword>
<dbReference type="RefSeq" id="WP_089826436.1">
    <property type="nucleotide sequence ID" value="NZ_FODV01000012.1"/>
</dbReference>
<name>A0A1H8URC4_9EURY</name>
<dbReference type="Gene3D" id="1.10.3480.10">
    <property type="entry name" value="TorD-like"/>
    <property type="match status" value="1"/>
</dbReference>